<reference evidence="2" key="1">
    <citation type="journal article" date="2019" name="PLoS Negl. Trop. Dis.">
        <title>Revisiting the worldwide diversity of Leptospira species in the environment.</title>
        <authorList>
            <person name="Vincent A.T."/>
            <person name="Schiettekatte O."/>
            <person name="Bourhy P."/>
            <person name="Veyrier F.J."/>
            <person name="Picardeau M."/>
        </authorList>
    </citation>
    <scope>NUCLEOTIDE SEQUENCE [LARGE SCALE GENOMIC DNA]</scope>
    <source>
        <strain evidence="2">201601298</strain>
    </source>
</reference>
<protein>
    <recommendedName>
        <fullName evidence="3">HNH endonuclease</fullName>
    </recommendedName>
</protein>
<comment type="caution">
    <text evidence="1">The sequence shown here is derived from an EMBL/GenBank/DDBJ whole genome shotgun (WGS) entry which is preliminary data.</text>
</comment>
<dbReference type="RefSeq" id="WP_135694782.1">
    <property type="nucleotide sequence ID" value="NZ_RQHK01000012.1"/>
</dbReference>
<dbReference type="EMBL" id="RQHK01000012">
    <property type="protein sequence ID" value="TGM74387.1"/>
    <property type="molecule type" value="Genomic_DNA"/>
</dbReference>
<evidence type="ECO:0000313" key="1">
    <source>
        <dbReference type="EMBL" id="TGM74387.1"/>
    </source>
</evidence>
<sequence length="290" mass="34344">MIDNFNYNGNCWWCGSIADSREHKQKKSDFIREFGRNPSNSTVIIKNEKEIIVQGPDSKHLKYEKPILCKTCNSETSQPFDLAWDKVLSYISKEANAENLIHNLDFRLINKIEYKPIKRNFLKYLVKHISCRLASNNLKVPISFLNYLNDISNSLEGLTIHAFYRADIAVLKSLSKKLHNDKYPFLFSRPINGFKNEDNDWLRLHSGISIGIIEFRYVIDEIFIENNFPGINAYNEYPYFPITKIWEPLSIFKDKMEIYNPDKKIPRLEDEQYLDSAYNKNFYEWFNKHK</sequence>
<keyword evidence="2" id="KW-1185">Reference proteome</keyword>
<gene>
    <name evidence="1" type="ORF">EHR01_10700</name>
</gene>
<accession>A0ABY2NZQ4</accession>
<organism evidence="1 2">
    <name type="scientific">Leptospira mtsangambouensis</name>
    <dbReference type="NCBI Taxonomy" id="2484912"/>
    <lineage>
        <taxon>Bacteria</taxon>
        <taxon>Pseudomonadati</taxon>
        <taxon>Spirochaetota</taxon>
        <taxon>Spirochaetia</taxon>
        <taxon>Leptospirales</taxon>
        <taxon>Leptospiraceae</taxon>
        <taxon>Leptospira</taxon>
    </lineage>
</organism>
<name>A0ABY2NZQ4_9LEPT</name>
<proteinExistence type="predicted"/>
<dbReference type="Proteomes" id="UP000297940">
    <property type="component" value="Unassembled WGS sequence"/>
</dbReference>
<evidence type="ECO:0008006" key="3">
    <source>
        <dbReference type="Google" id="ProtNLM"/>
    </source>
</evidence>
<evidence type="ECO:0000313" key="2">
    <source>
        <dbReference type="Proteomes" id="UP000297940"/>
    </source>
</evidence>